<feature type="region of interest" description="Disordered" evidence="1">
    <location>
        <begin position="50"/>
        <end position="76"/>
    </location>
</feature>
<proteinExistence type="predicted"/>
<evidence type="ECO:0000256" key="2">
    <source>
        <dbReference type="SAM" id="Phobius"/>
    </source>
</evidence>
<sequence>MRHIHPINEDTCREHFGKPVLVILRDGSEMVGVLSAYENGQIILNRQAAAADPAVGSSSSKRSGSNSIKSRKTKIKAKTRAKLSAFPGPGPGFGIPPFGGGIALDLSLIALLFLLV</sequence>
<keyword evidence="2" id="KW-0812">Transmembrane</keyword>
<feature type="transmembrane region" description="Helical" evidence="2">
    <location>
        <begin position="93"/>
        <end position="115"/>
    </location>
</feature>
<accession>A0ABW3UVX9</accession>
<evidence type="ECO:0000313" key="3">
    <source>
        <dbReference type="EMBL" id="MFD1225005.1"/>
    </source>
</evidence>
<dbReference type="EMBL" id="JBHTLU010000054">
    <property type="protein sequence ID" value="MFD1225005.1"/>
    <property type="molecule type" value="Genomic_DNA"/>
</dbReference>
<feature type="compositionally biased region" description="Low complexity" evidence="1">
    <location>
        <begin position="56"/>
        <end position="68"/>
    </location>
</feature>
<comment type="caution">
    <text evidence="3">The sequence shown here is derived from an EMBL/GenBank/DDBJ whole genome shotgun (WGS) entry which is preliminary data.</text>
</comment>
<dbReference type="RefSeq" id="WP_345593942.1">
    <property type="nucleotide sequence ID" value="NZ_BAABJG010000051.1"/>
</dbReference>
<dbReference type="Proteomes" id="UP001597180">
    <property type="component" value="Unassembled WGS sequence"/>
</dbReference>
<gene>
    <name evidence="3" type="ORF">ACFQ4B_33420</name>
</gene>
<evidence type="ECO:0000313" key="4">
    <source>
        <dbReference type="Proteomes" id="UP001597180"/>
    </source>
</evidence>
<evidence type="ECO:0008006" key="5">
    <source>
        <dbReference type="Google" id="ProtNLM"/>
    </source>
</evidence>
<keyword evidence="2" id="KW-0472">Membrane</keyword>
<keyword evidence="4" id="KW-1185">Reference proteome</keyword>
<keyword evidence="2" id="KW-1133">Transmembrane helix</keyword>
<reference evidence="4" key="1">
    <citation type="journal article" date="2019" name="Int. J. Syst. Evol. Microbiol.">
        <title>The Global Catalogue of Microorganisms (GCM) 10K type strain sequencing project: providing services to taxonomists for standard genome sequencing and annotation.</title>
        <authorList>
            <consortium name="The Broad Institute Genomics Platform"/>
            <consortium name="The Broad Institute Genome Sequencing Center for Infectious Disease"/>
            <person name="Wu L."/>
            <person name="Ma J."/>
        </authorList>
    </citation>
    <scope>NUCLEOTIDE SEQUENCE [LARGE SCALE GENOMIC DNA]</scope>
    <source>
        <strain evidence="4">CCUG 53270</strain>
    </source>
</reference>
<organism evidence="3 4">
    <name type="scientific">Paenibacillus vulneris</name>
    <dbReference type="NCBI Taxonomy" id="1133364"/>
    <lineage>
        <taxon>Bacteria</taxon>
        <taxon>Bacillati</taxon>
        <taxon>Bacillota</taxon>
        <taxon>Bacilli</taxon>
        <taxon>Bacillales</taxon>
        <taxon>Paenibacillaceae</taxon>
        <taxon>Paenibacillus</taxon>
    </lineage>
</organism>
<evidence type="ECO:0000256" key="1">
    <source>
        <dbReference type="SAM" id="MobiDB-lite"/>
    </source>
</evidence>
<protein>
    <recommendedName>
        <fullName evidence="5">CBS domain-containing protein</fullName>
    </recommendedName>
</protein>
<name>A0ABW3UVX9_9BACL</name>